<keyword evidence="3" id="KW-1185">Reference proteome</keyword>
<feature type="compositionally biased region" description="Basic and acidic residues" evidence="1">
    <location>
        <begin position="139"/>
        <end position="154"/>
    </location>
</feature>
<dbReference type="Gramene" id="OMO99066">
    <property type="protein sequence ID" value="OMO99066"/>
    <property type="gene ID" value="CCACVL1_03949"/>
</dbReference>
<feature type="non-terminal residue" evidence="2">
    <location>
        <position position="1"/>
    </location>
</feature>
<reference evidence="2 3" key="1">
    <citation type="submission" date="2013-09" db="EMBL/GenBank/DDBJ databases">
        <title>Corchorus capsularis genome sequencing.</title>
        <authorList>
            <person name="Alam M."/>
            <person name="Haque M.S."/>
            <person name="Islam M.S."/>
            <person name="Emdad E.M."/>
            <person name="Islam M.M."/>
            <person name="Ahmed B."/>
            <person name="Halim A."/>
            <person name="Hossen Q.M.M."/>
            <person name="Hossain M.Z."/>
            <person name="Ahmed R."/>
            <person name="Khan M.M."/>
            <person name="Islam R."/>
            <person name="Rashid M.M."/>
            <person name="Khan S.A."/>
            <person name="Rahman M.S."/>
            <person name="Alam M."/>
        </authorList>
    </citation>
    <scope>NUCLEOTIDE SEQUENCE [LARGE SCALE GENOMIC DNA]</scope>
    <source>
        <strain evidence="3">cv. CVL-1</strain>
        <tissue evidence="2">Whole seedling</tissue>
    </source>
</reference>
<sequence>GGKTPANGGEGPSTNRFNVLYDDYGASMEAGEDMEADVAAMSQGVAAEDSVLRHRKLKGKDKVVTGELDKSEQVVENSKFDDHVARDSACASKLAKSMRGKIVVENSLNMEVESDSDRSEKGMGSSDGPSEVGPTSKHGLHEDGLDSLCEEERPVGGGLPKGSVNVNLGKPKDGFGRSQGLHPRKTSSFKVGGPKIKENMLVKSLPVG</sequence>
<comment type="caution">
    <text evidence="2">The sequence shown here is derived from an EMBL/GenBank/DDBJ whole genome shotgun (WGS) entry which is preliminary data.</text>
</comment>
<dbReference type="EMBL" id="AWWV01006942">
    <property type="protein sequence ID" value="OMO99066.1"/>
    <property type="molecule type" value="Genomic_DNA"/>
</dbReference>
<evidence type="ECO:0000256" key="1">
    <source>
        <dbReference type="SAM" id="MobiDB-lite"/>
    </source>
</evidence>
<dbReference type="OrthoDB" id="10555119at2759"/>
<organism evidence="2 3">
    <name type="scientific">Corchorus capsularis</name>
    <name type="common">Jute</name>
    <dbReference type="NCBI Taxonomy" id="210143"/>
    <lineage>
        <taxon>Eukaryota</taxon>
        <taxon>Viridiplantae</taxon>
        <taxon>Streptophyta</taxon>
        <taxon>Embryophyta</taxon>
        <taxon>Tracheophyta</taxon>
        <taxon>Spermatophyta</taxon>
        <taxon>Magnoliopsida</taxon>
        <taxon>eudicotyledons</taxon>
        <taxon>Gunneridae</taxon>
        <taxon>Pentapetalae</taxon>
        <taxon>rosids</taxon>
        <taxon>malvids</taxon>
        <taxon>Malvales</taxon>
        <taxon>Malvaceae</taxon>
        <taxon>Grewioideae</taxon>
        <taxon>Apeibeae</taxon>
        <taxon>Corchorus</taxon>
    </lineage>
</organism>
<accession>A0A1R3JW23</accession>
<evidence type="ECO:0000313" key="3">
    <source>
        <dbReference type="Proteomes" id="UP000188268"/>
    </source>
</evidence>
<protein>
    <submittedName>
        <fullName evidence="2">Uncharacterized protein</fullName>
    </submittedName>
</protein>
<proteinExistence type="predicted"/>
<name>A0A1R3JW23_COCAP</name>
<dbReference type="AlphaFoldDB" id="A0A1R3JW23"/>
<evidence type="ECO:0000313" key="2">
    <source>
        <dbReference type="EMBL" id="OMO99066.1"/>
    </source>
</evidence>
<gene>
    <name evidence="2" type="ORF">CCACVL1_03949</name>
</gene>
<dbReference type="Proteomes" id="UP000188268">
    <property type="component" value="Unassembled WGS sequence"/>
</dbReference>
<feature type="region of interest" description="Disordered" evidence="1">
    <location>
        <begin position="106"/>
        <end position="195"/>
    </location>
</feature>